<sequence>MPGGYPQSRPSSRPAASRDSEETDTSYNRSSSQSNPPRGILKNSSPRDNQDHLAARFYRVPRPEHMKQTSPLQSPTYFSDSSYPGFEPETDSQSGCSELSMNTQATSVVSDTTDEKPTRPSTQVKHVRHVPLPAVGRVKARPRNRPPSEVTRSPSQGGKRTVHIQILPQAGSSTQDLQLARQPERNLQHKIERLENDNDDLRYAQSQLSRELDDTSEQLSAKVLENKELGRALSQERNAKQLVLRDLEEQRKLFDEFRSNYQLQKGMLQEAEKDRDSFQHVREQLEEQLVSLEKEMAQRDIQKKEQEELLRRNIAKLEVAAASLEERVGSRDQQVKELTTERETLRKESEKYQAQIRTLKEGQKPFKEERKALEDEKQKLQARVNGLEKDSKALQTKIGVLEKETETLTAEIAELETSDALVEELEAEKAIEDLVQRLKAKVSDNKELQQRIEELRQRIEADKTAKEDLEREFEGIRADLRKEFVTIKDNLEKELDATKAVLEQQTESFEAERKETQSKIDGLNIELAGSGDANISLASQCLELTTELTTVRANLLTVQTELSELHSHSKALESDNEKLKVQTADLTQKSKYLDKLRDDHSALEERANGLQSNVDKAQDTQKTLQDKLTILSAHARDLEKGTAFNKLNDEKTALETKLQALQTETSALTQSKTDLEALTATLQAEASKIPALTQSKTDLETQLQGLQTEADKIPTLTAQLATTTQQLEQARTAAQTAAGQVRDLQAIVGRLQAGGGRSASRSTSRAPTKSGGRSRQGRSPSSGLVFVRSTTDKGGVYVTTRDALAKGE</sequence>
<reference evidence="3" key="1">
    <citation type="submission" date="2023-10" db="EMBL/GenBank/DDBJ databases">
        <authorList>
            <person name="Hackl T."/>
        </authorList>
    </citation>
    <scope>NUCLEOTIDE SEQUENCE</scope>
</reference>
<organism evidence="3 4">
    <name type="scientific">Anthostomella pinea</name>
    <dbReference type="NCBI Taxonomy" id="933095"/>
    <lineage>
        <taxon>Eukaryota</taxon>
        <taxon>Fungi</taxon>
        <taxon>Dikarya</taxon>
        <taxon>Ascomycota</taxon>
        <taxon>Pezizomycotina</taxon>
        <taxon>Sordariomycetes</taxon>
        <taxon>Xylariomycetidae</taxon>
        <taxon>Xylariales</taxon>
        <taxon>Xylariaceae</taxon>
        <taxon>Anthostomella</taxon>
    </lineage>
</organism>
<dbReference type="Gene3D" id="1.10.287.1490">
    <property type="match status" value="2"/>
</dbReference>
<dbReference type="SUPFAM" id="SSF57997">
    <property type="entry name" value="Tropomyosin"/>
    <property type="match status" value="1"/>
</dbReference>
<feature type="compositionally biased region" description="Polar residues" evidence="2">
    <location>
        <begin position="25"/>
        <end position="47"/>
    </location>
</feature>
<feature type="coiled-coil region" evidence="1">
    <location>
        <begin position="569"/>
        <end position="664"/>
    </location>
</feature>
<dbReference type="Proteomes" id="UP001295740">
    <property type="component" value="Unassembled WGS sequence"/>
</dbReference>
<accession>A0AAI8VIG2</accession>
<dbReference type="GO" id="GO:0030705">
    <property type="term" value="P:cytoskeleton-dependent intracellular transport"/>
    <property type="evidence" value="ECO:0007669"/>
    <property type="project" value="TreeGrafter"/>
</dbReference>
<feature type="region of interest" description="Disordered" evidence="2">
    <location>
        <begin position="1"/>
        <end position="160"/>
    </location>
</feature>
<gene>
    <name evidence="3" type="ORF">KHLLAP_LOCUS5473</name>
</gene>
<name>A0AAI8VIG2_9PEZI</name>
<feature type="compositionally biased region" description="Polar residues" evidence="2">
    <location>
        <begin position="68"/>
        <end position="82"/>
    </location>
</feature>
<evidence type="ECO:0000256" key="2">
    <source>
        <dbReference type="SAM" id="MobiDB-lite"/>
    </source>
</evidence>
<dbReference type="PANTHER" id="PTHR18947">
    <property type="entry name" value="HOOK PROTEINS"/>
    <property type="match status" value="1"/>
</dbReference>
<dbReference type="GO" id="GO:0051959">
    <property type="term" value="F:dynein light intermediate chain binding"/>
    <property type="evidence" value="ECO:0007669"/>
    <property type="project" value="TreeGrafter"/>
</dbReference>
<feature type="coiled-coil region" evidence="1">
    <location>
        <begin position="268"/>
        <end position="526"/>
    </location>
</feature>
<feature type="compositionally biased region" description="Polar residues" evidence="2">
    <location>
        <begin position="91"/>
        <end position="111"/>
    </location>
</feature>
<feature type="compositionally biased region" description="Low complexity" evidence="2">
    <location>
        <begin position="758"/>
        <end position="783"/>
    </location>
</feature>
<proteinExistence type="predicted"/>
<dbReference type="PANTHER" id="PTHR18947:SF28">
    <property type="entry name" value="GIRDIN, ISOFORM A"/>
    <property type="match status" value="1"/>
</dbReference>
<dbReference type="GO" id="GO:0005737">
    <property type="term" value="C:cytoplasm"/>
    <property type="evidence" value="ECO:0007669"/>
    <property type="project" value="TreeGrafter"/>
</dbReference>
<dbReference type="EMBL" id="CAUWAG010000007">
    <property type="protein sequence ID" value="CAJ2505005.1"/>
    <property type="molecule type" value="Genomic_DNA"/>
</dbReference>
<dbReference type="GO" id="GO:0031122">
    <property type="term" value="P:cytoplasmic microtubule organization"/>
    <property type="evidence" value="ECO:0007669"/>
    <property type="project" value="TreeGrafter"/>
</dbReference>
<dbReference type="AlphaFoldDB" id="A0AAI8VIG2"/>
<feature type="compositionally biased region" description="Low complexity" evidence="2">
    <location>
        <begin position="8"/>
        <end position="17"/>
    </location>
</feature>
<dbReference type="GO" id="GO:0008017">
    <property type="term" value="F:microtubule binding"/>
    <property type="evidence" value="ECO:0007669"/>
    <property type="project" value="TreeGrafter"/>
</dbReference>
<dbReference type="GO" id="GO:0005815">
    <property type="term" value="C:microtubule organizing center"/>
    <property type="evidence" value="ECO:0007669"/>
    <property type="project" value="TreeGrafter"/>
</dbReference>
<keyword evidence="1" id="KW-0175">Coiled coil</keyword>
<evidence type="ECO:0000313" key="4">
    <source>
        <dbReference type="Proteomes" id="UP001295740"/>
    </source>
</evidence>
<evidence type="ECO:0000256" key="1">
    <source>
        <dbReference type="SAM" id="Coils"/>
    </source>
</evidence>
<feature type="region of interest" description="Disordered" evidence="2">
    <location>
        <begin position="752"/>
        <end position="790"/>
    </location>
</feature>
<evidence type="ECO:0000313" key="3">
    <source>
        <dbReference type="EMBL" id="CAJ2505005.1"/>
    </source>
</evidence>
<protein>
    <submittedName>
        <fullName evidence="3">Uu.00g123990.m01.CDS01</fullName>
    </submittedName>
</protein>
<comment type="caution">
    <text evidence="3">The sequence shown here is derived from an EMBL/GenBank/DDBJ whole genome shotgun (WGS) entry which is preliminary data.</text>
</comment>
<feature type="coiled-coil region" evidence="1">
    <location>
        <begin position="184"/>
        <end position="211"/>
    </location>
</feature>
<keyword evidence="4" id="KW-1185">Reference proteome</keyword>